<dbReference type="InterPro" id="IPR002912">
    <property type="entry name" value="ACT_dom"/>
</dbReference>
<dbReference type="SUPFAM" id="SSF55021">
    <property type="entry name" value="ACT-like"/>
    <property type="match status" value="2"/>
</dbReference>
<dbReference type="FunFam" id="3.40.190.10:FF:000031">
    <property type="entry name" value="Arogenate dehydratase"/>
    <property type="match status" value="2"/>
</dbReference>
<keyword evidence="4 8" id="KW-0028">Amino-acid biosynthesis</keyword>
<evidence type="ECO:0000256" key="8">
    <source>
        <dbReference type="RuleBase" id="RU363004"/>
    </source>
</evidence>
<dbReference type="PANTHER" id="PTHR21022">
    <property type="entry name" value="PREPHENATE DEHYDRATASE P PROTEIN"/>
    <property type="match status" value="1"/>
</dbReference>
<evidence type="ECO:0000259" key="9">
    <source>
        <dbReference type="PROSITE" id="PS51171"/>
    </source>
</evidence>
<evidence type="ECO:0000256" key="2">
    <source>
        <dbReference type="ARBA" id="ARBA00004929"/>
    </source>
</evidence>
<dbReference type="Pfam" id="PF00800">
    <property type="entry name" value="PDT"/>
    <property type="match status" value="2"/>
</dbReference>
<keyword evidence="12" id="KW-1185">Reference proteome</keyword>
<dbReference type="CDD" id="cd04905">
    <property type="entry name" value="ACT_CM-PDT"/>
    <property type="match status" value="2"/>
</dbReference>
<evidence type="ECO:0000256" key="7">
    <source>
        <dbReference type="ARBA" id="ARBA00023239"/>
    </source>
</evidence>
<evidence type="ECO:0000313" key="12">
    <source>
        <dbReference type="Proteomes" id="UP001374535"/>
    </source>
</evidence>
<keyword evidence="8" id="KW-0809">Transit peptide</keyword>
<comment type="pathway">
    <text evidence="2 8">Amino-acid biosynthesis; L-phenylalanine biosynthesis; L-phenylalanine from L-arogenate: step 1/1.</text>
</comment>
<evidence type="ECO:0000259" key="10">
    <source>
        <dbReference type="PROSITE" id="PS51671"/>
    </source>
</evidence>
<evidence type="ECO:0000256" key="6">
    <source>
        <dbReference type="ARBA" id="ARBA00023222"/>
    </source>
</evidence>
<dbReference type="CDD" id="cd13631">
    <property type="entry name" value="PBP2_Ct-PDT_like"/>
    <property type="match status" value="2"/>
</dbReference>
<evidence type="ECO:0000256" key="3">
    <source>
        <dbReference type="ARBA" id="ARBA00013259"/>
    </source>
</evidence>
<comment type="function">
    <text evidence="8">Converts the prephenate produced from the shikimate-chorismate pathway into phenylalanine.</text>
</comment>
<dbReference type="Gene3D" id="3.40.190.10">
    <property type="entry name" value="Periplasmic binding protein-like II"/>
    <property type="match status" value="4"/>
</dbReference>
<dbReference type="EC" id="4.2.1.91" evidence="3 8"/>
<dbReference type="InterPro" id="IPR045865">
    <property type="entry name" value="ACT-like_dom_sf"/>
</dbReference>
<keyword evidence="6 8" id="KW-0584">Phenylalanine biosynthesis</keyword>
<dbReference type="GO" id="GO:0009570">
    <property type="term" value="C:chloroplast stroma"/>
    <property type="evidence" value="ECO:0007669"/>
    <property type="project" value="UniProtKB-SubCell"/>
</dbReference>
<dbReference type="GO" id="GO:0047769">
    <property type="term" value="F:arogenate dehydratase activity"/>
    <property type="evidence" value="ECO:0007669"/>
    <property type="project" value="UniProtKB-UniRule"/>
</dbReference>
<dbReference type="PROSITE" id="PS51171">
    <property type="entry name" value="PREPHENATE_DEHYDR_3"/>
    <property type="match status" value="2"/>
</dbReference>
<dbReference type="AlphaFoldDB" id="A0AAQ3RGB0"/>
<accession>A0AAQ3RGB0</accession>
<evidence type="ECO:0000256" key="5">
    <source>
        <dbReference type="ARBA" id="ARBA00023141"/>
    </source>
</evidence>
<feature type="domain" description="ACT" evidence="10">
    <location>
        <begin position="682"/>
        <end position="773"/>
    </location>
</feature>
<dbReference type="PROSITE" id="PS00857">
    <property type="entry name" value="PREPHENATE_DEHYDR_1"/>
    <property type="match status" value="1"/>
</dbReference>
<dbReference type="InterPro" id="IPR018528">
    <property type="entry name" value="Preph_deHydtase_CS"/>
</dbReference>
<dbReference type="Gene3D" id="3.30.70.260">
    <property type="match status" value="2"/>
</dbReference>
<keyword evidence="8" id="KW-0150">Chloroplast</keyword>
<keyword evidence="7 8" id="KW-0456">Lyase</keyword>
<feature type="domain" description="Prephenate dehydratase" evidence="9">
    <location>
        <begin position="493"/>
        <end position="668"/>
    </location>
</feature>
<dbReference type="PROSITE" id="PS51671">
    <property type="entry name" value="ACT"/>
    <property type="match status" value="1"/>
</dbReference>
<organism evidence="11 12">
    <name type="scientific">Vigna mungo</name>
    <name type="common">Black gram</name>
    <name type="synonym">Phaseolus mungo</name>
    <dbReference type="NCBI Taxonomy" id="3915"/>
    <lineage>
        <taxon>Eukaryota</taxon>
        <taxon>Viridiplantae</taxon>
        <taxon>Streptophyta</taxon>
        <taxon>Embryophyta</taxon>
        <taxon>Tracheophyta</taxon>
        <taxon>Spermatophyta</taxon>
        <taxon>Magnoliopsida</taxon>
        <taxon>eudicotyledons</taxon>
        <taxon>Gunneridae</taxon>
        <taxon>Pentapetalae</taxon>
        <taxon>rosids</taxon>
        <taxon>fabids</taxon>
        <taxon>Fabales</taxon>
        <taxon>Fabaceae</taxon>
        <taxon>Papilionoideae</taxon>
        <taxon>50 kb inversion clade</taxon>
        <taxon>NPAAA clade</taxon>
        <taxon>indigoferoid/millettioid clade</taxon>
        <taxon>Phaseoleae</taxon>
        <taxon>Vigna</taxon>
    </lineage>
</organism>
<keyword evidence="8" id="KW-0934">Plastid</keyword>
<dbReference type="SUPFAM" id="SSF53850">
    <property type="entry name" value="Periplasmic binding protein-like II"/>
    <property type="match status" value="2"/>
</dbReference>
<evidence type="ECO:0000313" key="11">
    <source>
        <dbReference type="EMBL" id="WVY94308.1"/>
    </source>
</evidence>
<dbReference type="InterPro" id="IPR001086">
    <property type="entry name" value="Preph_deHydtase"/>
</dbReference>
<comment type="catalytic activity">
    <reaction evidence="8">
        <text>L-arogenate + H(+) = L-phenylalanine + CO2 + H2O</text>
        <dbReference type="Rhea" id="RHEA:12536"/>
        <dbReference type="ChEBI" id="CHEBI:15377"/>
        <dbReference type="ChEBI" id="CHEBI:15378"/>
        <dbReference type="ChEBI" id="CHEBI:16526"/>
        <dbReference type="ChEBI" id="CHEBI:58095"/>
        <dbReference type="ChEBI" id="CHEBI:58180"/>
        <dbReference type="EC" id="4.2.1.91"/>
    </reaction>
</comment>
<reference evidence="11 12" key="1">
    <citation type="journal article" date="2023" name="Life. Sci Alliance">
        <title>Evolutionary insights into 3D genome organization and epigenetic landscape of Vigna mungo.</title>
        <authorList>
            <person name="Junaid A."/>
            <person name="Singh B."/>
            <person name="Bhatia S."/>
        </authorList>
    </citation>
    <scope>NUCLEOTIDE SEQUENCE [LARGE SCALE GENOMIC DNA]</scope>
    <source>
        <strain evidence="11">Urdbean</strain>
    </source>
</reference>
<feature type="domain" description="Prephenate dehydratase" evidence="9">
    <location>
        <begin position="100"/>
        <end position="275"/>
    </location>
</feature>
<dbReference type="GO" id="GO:0004664">
    <property type="term" value="F:prephenate dehydratase activity"/>
    <property type="evidence" value="ECO:0007669"/>
    <property type="project" value="InterPro"/>
</dbReference>
<evidence type="ECO:0000256" key="4">
    <source>
        <dbReference type="ARBA" id="ARBA00022605"/>
    </source>
</evidence>
<dbReference type="PROSITE" id="PS00858">
    <property type="entry name" value="PREPHENATE_DEHYDR_2"/>
    <property type="match status" value="1"/>
</dbReference>
<evidence type="ECO:0000256" key="1">
    <source>
        <dbReference type="ARBA" id="ARBA00004470"/>
    </source>
</evidence>
<dbReference type="Proteomes" id="UP001374535">
    <property type="component" value="Chromosome 10"/>
</dbReference>
<dbReference type="PANTHER" id="PTHR21022:SF20">
    <property type="entry name" value="AROGENATE DEHYDRATASE_PREPHENATE DEHYDRATASE 1, CHLOROPLASTIC"/>
    <property type="match status" value="1"/>
</dbReference>
<name>A0AAQ3RGB0_VIGMU</name>
<keyword evidence="5 8" id="KW-0057">Aromatic amino acid biosynthesis</keyword>
<comment type="subcellular location">
    <subcellularLocation>
        <location evidence="1 8">Plastid</location>
        <location evidence="1 8">Chloroplast stroma</location>
    </subcellularLocation>
</comment>
<protein>
    <recommendedName>
        <fullName evidence="3 8">Arogenate dehydratase</fullName>
        <ecNumber evidence="3 8">4.2.1.91</ecNumber>
    </recommendedName>
</protein>
<gene>
    <name evidence="11" type="ORF">V8G54_033396</name>
</gene>
<sequence length="783" mass="85910">MASATSSTLIFMALNGCSIWDCQPANSTLSVNSKHDLGKSSKWRRCCSSVVNGVKSSFEYSDRVQVQITELDDGFHKDVNLLLKSLTANDFFSRDGTKLCVAYKGLAGAYTEEAALKAYPKCETVPCDDFETSLQAVESGLADKAVLPIESSEAGSIHHNYDLLLHHKLHIVGEVQLLINHCLLGLTGATKENLKFVLSHPQALVQCEMMLTDLAVTNIGVDDTAAAAKAVALDGRRDIGAIASSRAAKLYGLHILAEGIQDDDNVSRCLILARDPILPEPNGSYKTSIVFGLQEGPGVLLKALEVFGMRNINLSKIERRPVKHYPIRLRDDSKYEIVKYFDNLFYIDFEASMTNPNAQHALEMLTSSVFPSDFALEMLMALDDCRIWGCAKTPQLGLANFPPACSRLSVNLKQGAEKWCKRECCCLRVSAPKALTPMEDEKAAVTGFESSGNADRIRVQPSVLLEGFHKDTKLINKQLRANDFCSSDTSRVRVAYKGLPGAYNEDAAFKAYPNCETVPCLDFETTFKSVESWLVDKAVLPIESCIAGSIHRNYDLLLRHKLHIVGELHLLIKHSLLGLKAVKKEDLKSVMSHPQALVQCETMLTDLGVTNIAVDDSAAAARAVALGGRRDIGAIASSRAAKLYGLDILAEGIQDDEANVTRFLILARDPIIPGTDRPYKTSIVFSLDEDPTVLFRALGAFALRNINLSKIESRPLKHCPLSAVDDSKEGSAKSFKYLLYIDFEASLADPRARNALENLQECTRFFRILGCYPVDETDTTGSS</sequence>
<dbReference type="EMBL" id="CP144691">
    <property type="protein sequence ID" value="WVY94308.1"/>
    <property type="molecule type" value="Genomic_DNA"/>
</dbReference>
<dbReference type="GO" id="GO:0009094">
    <property type="term" value="P:L-phenylalanine biosynthetic process"/>
    <property type="evidence" value="ECO:0007669"/>
    <property type="project" value="UniProtKB-KW"/>
</dbReference>
<proteinExistence type="predicted"/>